<dbReference type="EMBL" id="NBTZ01000046">
    <property type="protein sequence ID" value="OTP75850.1"/>
    <property type="molecule type" value="Genomic_DNA"/>
</dbReference>
<proteinExistence type="predicted"/>
<name>A0A242MWM8_CABSO</name>
<reference evidence="1 2" key="1">
    <citation type="submission" date="2017-03" db="EMBL/GenBank/DDBJ databases">
        <title>Genome analysis of strain PAMC 26577.</title>
        <authorList>
            <person name="Oh H.-M."/>
            <person name="Yang J.-A."/>
        </authorList>
    </citation>
    <scope>NUCLEOTIDE SEQUENCE [LARGE SCALE GENOMIC DNA]</scope>
    <source>
        <strain evidence="1 2">PAMC 26577</strain>
    </source>
</reference>
<protein>
    <submittedName>
        <fullName evidence="1">Uncharacterized protein</fullName>
    </submittedName>
</protein>
<gene>
    <name evidence="1" type="ORF">PAMC26577_12840</name>
</gene>
<sequence length="54" mass="6266">MRGNRPSKRGRADIDTLDTAAGNERFNTASGYFDFRQLWHVLLVCNLLWDVRVL</sequence>
<dbReference type="Proteomes" id="UP000195221">
    <property type="component" value="Unassembled WGS sequence"/>
</dbReference>
<organism evidence="1 2">
    <name type="scientific">Caballeronia sordidicola</name>
    <name type="common">Burkholderia sordidicola</name>
    <dbReference type="NCBI Taxonomy" id="196367"/>
    <lineage>
        <taxon>Bacteria</taxon>
        <taxon>Pseudomonadati</taxon>
        <taxon>Pseudomonadota</taxon>
        <taxon>Betaproteobacteria</taxon>
        <taxon>Burkholderiales</taxon>
        <taxon>Burkholderiaceae</taxon>
        <taxon>Caballeronia</taxon>
    </lineage>
</organism>
<accession>A0A242MWM8</accession>
<comment type="caution">
    <text evidence="1">The sequence shown here is derived from an EMBL/GenBank/DDBJ whole genome shotgun (WGS) entry which is preliminary data.</text>
</comment>
<evidence type="ECO:0000313" key="2">
    <source>
        <dbReference type="Proteomes" id="UP000195221"/>
    </source>
</evidence>
<dbReference type="AlphaFoldDB" id="A0A242MWM8"/>
<evidence type="ECO:0000313" key="1">
    <source>
        <dbReference type="EMBL" id="OTP75850.1"/>
    </source>
</evidence>